<proteinExistence type="predicted"/>
<organism evidence="1">
    <name type="scientific">hydrothermal vent metagenome</name>
    <dbReference type="NCBI Taxonomy" id="652676"/>
    <lineage>
        <taxon>unclassified sequences</taxon>
        <taxon>metagenomes</taxon>
        <taxon>ecological metagenomes</taxon>
    </lineage>
</organism>
<sequence>MNLSEIKKLIRIFENSGIAEIEVEQDGLRVLMKKEARLERQVVHIQPEASITP</sequence>
<dbReference type="AlphaFoldDB" id="A0A3B1BZ36"/>
<gene>
    <name evidence="1" type="ORF">MNBD_NITROSPINAE04-1047</name>
</gene>
<dbReference type="EMBL" id="UOGA01000052">
    <property type="protein sequence ID" value="VAX15970.1"/>
    <property type="molecule type" value="Genomic_DNA"/>
</dbReference>
<accession>A0A3B1BZ36</accession>
<protein>
    <recommendedName>
        <fullName evidence="2">Biotin carboxyl carrier protein of acetyl-CoA carboxylase</fullName>
    </recommendedName>
</protein>
<name>A0A3B1BZ36_9ZZZZ</name>
<reference evidence="1" key="1">
    <citation type="submission" date="2018-06" db="EMBL/GenBank/DDBJ databases">
        <authorList>
            <person name="Zhirakovskaya E."/>
        </authorList>
    </citation>
    <scope>NUCLEOTIDE SEQUENCE</scope>
</reference>
<evidence type="ECO:0008006" key="2">
    <source>
        <dbReference type="Google" id="ProtNLM"/>
    </source>
</evidence>
<evidence type="ECO:0000313" key="1">
    <source>
        <dbReference type="EMBL" id="VAX15970.1"/>
    </source>
</evidence>
<feature type="non-terminal residue" evidence="1">
    <location>
        <position position="53"/>
    </location>
</feature>